<accession>A0A418FD38</accession>
<protein>
    <recommendedName>
        <fullName evidence="3">PPIase FKBP-type domain-containing protein</fullName>
    </recommendedName>
</protein>
<dbReference type="AlphaFoldDB" id="A0A418FD38"/>
<proteinExistence type="predicted"/>
<dbReference type="InterPro" id="IPR050754">
    <property type="entry name" value="FKBP4/5/8-like"/>
</dbReference>
<evidence type="ECO:0000313" key="5">
    <source>
        <dbReference type="Proteomes" id="UP000286510"/>
    </source>
</evidence>
<dbReference type="GO" id="GO:0005740">
    <property type="term" value="C:mitochondrial envelope"/>
    <property type="evidence" value="ECO:0007669"/>
    <property type="project" value="TreeGrafter"/>
</dbReference>
<dbReference type="VEuPathDB" id="FungiDB:H257_06527"/>
<dbReference type="GO" id="GO:0005829">
    <property type="term" value="C:cytosol"/>
    <property type="evidence" value="ECO:0007669"/>
    <property type="project" value="TreeGrafter"/>
</dbReference>
<evidence type="ECO:0000259" key="3">
    <source>
        <dbReference type="Pfam" id="PF00254"/>
    </source>
</evidence>
<gene>
    <name evidence="4" type="ORF">DYB26_002125</name>
</gene>
<dbReference type="PANTHER" id="PTHR46512:SF1">
    <property type="entry name" value="PEPTIDYLPROLYL ISOMERASE"/>
    <property type="match status" value="1"/>
</dbReference>
<dbReference type="GO" id="GO:0016020">
    <property type="term" value="C:membrane"/>
    <property type="evidence" value="ECO:0007669"/>
    <property type="project" value="TreeGrafter"/>
</dbReference>
<name>A0A418FD38_APHAT</name>
<dbReference type="InterPro" id="IPR046357">
    <property type="entry name" value="PPIase_dom_sf"/>
</dbReference>
<dbReference type="SUPFAM" id="SSF54534">
    <property type="entry name" value="FKBP-like"/>
    <property type="match status" value="1"/>
</dbReference>
<dbReference type="Gene3D" id="1.25.40.10">
    <property type="entry name" value="Tetratricopeptide repeat domain"/>
    <property type="match status" value="1"/>
</dbReference>
<dbReference type="GO" id="GO:0044183">
    <property type="term" value="F:protein folding chaperone"/>
    <property type="evidence" value="ECO:0007669"/>
    <property type="project" value="TreeGrafter"/>
</dbReference>
<organism evidence="4 5">
    <name type="scientific">Aphanomyces astaci</name>
    <name type="common">Crayfish plague agent</name>
    <dbReference type="NCBI Taxonomy" id="112090"/>
    <lineage>
        <taxon>Eukaryota</taxon>
        <taxon>Sar</taxon>
        <taxon>Stramenopiles</taxon>
        <taxon>Oomycota</taxon>
        <taxon>Saprolegniomycetes</taxon>
        <taxon>Saprolegniales</taxon>
        <taxon>Verrucalvaceae</taxon>
        <taxon>Aphanomyces</taxon>
    </lineage>
</organism>
<dbReference type="EMBL" id="QUTF01011624">
    <property type="protein sequence ID" value="RHZ27665.1"/>
    <property type="molecule type" value="Genomic_DNA"/>
</dbReference>
<evidence type="ECO:0000256" key="2">
    <source>
        <dbReference type="ARBA" id="ARBA00022803"/>
    </source>
</evidence>
<keyword evidence="1" id="KW-0677">Repeat</keyword>
<keyword evidence="2" id="KW-0802">TPR repeat</keyword>
<dbReference type="GO" id="GO:0003755">
    <property type="term" value="F:peptidyl-prolyl cis-trans isomerase activity"/>
    <property type="evidence" value="ECO:0007669"/>
    <property type="project" value="InterPro"/>
</dbReference>
<feature type="domain" description="PPIase FKBP-type" evidence="3">
    <location>
        <begin position="26"/>
        <end position="114"/>
    </location>
</feature>
<evidence type="ECO:0000313" key="4">
    <source>
        <dbReference type="EMBL" id="RHZ27665.1"/>
    </source>
</evidence>
<reference evidence="4 5" key="1">
    <citation type="submission" date="2018-08" db="EMBL/GenBank/DDBJ databases">
        <title>Aphanomyces genome sequencing and annotation.</title>
        <authorList>
            <person name="Minardi D."/>
            <person name="Oidtmann B."/>
            <person name="Van Der Giezen M."/>
            <person name="Studholme D.J."/>
        </authorList>
    </citation>
    <scope>NUCLEOTIDE SEQUENCE [LARGE SCALE GENOMIC DNA]</scope>
    <source>
        <strain evidence="4 5">FDL457</strain>
    </source>
</reference>
<dbReference type="Pfam" id="PF00254">
    <property type="entry name" value="FKBP_C"/>
    <property type="match status" value="1"/>
</dbReference>
<sequence>MVEEGFEDVLGTGAIRKKTLKYSDGKKAEFGDEVTMTYRSYDLETDVKISDDTHVSFRIGDNETFAVLELMGRVMRVGEVVQVHCESRFAYGNVGGEVEADDDQLSQSSIKFIITLDAWVSERKMPDEMTNDELIVEAHKKKQSGNRWFNDRNYSYAINCYKKALKVLEKWNTDEDFAQNESCKQLVVALGNNVANVQCKLGKYKEAKDSCREVLQVDAKNMKAFWMLFSVRHPPDHMDKLRTIWQLHANPSATSSLARFSSNADICSSSLSRSVVPASLLLLKAMPSTVSVSVHTKAGGIGIVVAEVDSLNPKTHNALPVLLFMEFLAWWGKLLDNAVGLHPVAGTKWWKRCILNRVLTE</sequence>
<comment type="caution">
    <text evidence="4">The sequence shown here is derived from an EMBL/GenBank/DDBJ whole genome shotgun (WGS) entry which is preliminary data.</text>
</comment>
<dbReference type="PANTHER" id="PTHR46512">
    <property type="entry name" value="PEPTIDYLPROLYL ISOMERASE"/>
    <property type="match status" value="1"/>
</dbReference>
<dbReference type="SUPFAM" id="SSF48452">
    <property type="entry name" value="TPR-like"/>
    <property type="match status" value="1"/>
</dbReference>
<dbReference type="Proteomes" id="UP000286510">
    <property type="component" value="Unassembled WGS sequence"/>
</dbReference>
<dbReference type="Gene3D" id="3.10.50.40">
    <property type="match status" value="1"/>
</dbReference>
<evidence type="ECO:0000256" key="1">
    <source>
        <dbReference type="ARBA" id="ARBA00022737"/>
    </source>
</evidence>
<dbReference type="InterPro" id="IPR001179">
    <property type="entry name" value="PPIase_FKBP_dom"/>
</dbReference>
<dbReference type="InterPro" id="IPR011990">
    <property type="entry name" value="TPR-like_helical_dom_sf"/>
</dbReference>
<dbReference type="GO" id="GO:0012505">
    <property type="term" value="C:endomembrane system"/>
    <property type="evidence" value="ECO:0007669"/>
    <property type="project" value="TreeGrafter"/>
</dbReference>